<evidence type="ECO:0000313" key="9">
    <source>
        <dbReference type="Proteomes" id="UP001164965"/>
    </source>
</evidence>
<dbReference type="PANTHER" id="PTHR33692">
    <property type="entry name" value="RIBOSOME MATURATION FACTOR RIMM"/>
    <property type="match status" value="1"/>
</dbReference>
<dbReference type="InterPro" id="IPR009000">
    <property type="entry name" value="Transl_B-barrel_sf"/>
</dbReference>
<comment type="function">
    <text evidence="5">An accessory protein needed during the final step in the assembly of 30S ribosomal subunit, possibly for assembly of the head region. Essential for efficient processing of 16S rRNA. May be needed both before and after RbfA during the maturation of 16S rRNA. It has affinity for free ribosomal 30S subunits but not for 70S ribosomes.</text>
</comment>
<sequence>MELVTGRVARSHGVHGELVVDVRTDDPEDRFAVGTVLHARRPRERETTDHEVTAVRSHSGRLLVRLAGVDDRATADGLRGLLFVVDHSELPPSADPDEFYDHELVGLRVELTDGTEVGTVLDVLHGAAGELLSVRPTGRSEGEHLVPFVAAIVTSVDRTTGTVVIDPPDGLLEP</sequence>
<evidence type="ECO:0000256" key="4">
    <source>
        <dbReference type="ARBA" id="ARBA00023186"/>
    </source>
</evidence>
<keyword evidence="4 5" id="KW-0143">Chaperone</keyword>
<organism evidence="8 9">
    <name type="scientific">Rhodococcus antarcticus</name>
    <dbReference type="NCBI Taxonomy" id="2987751"/>
    <lineage>
        <taxon>Bacteria</taxon>
        <taxon>Bacillati</taxon>
        <taxon>Actinomycetota</taxon>
        <taxon>Actinomycetes</taxon>
        <taxon>Mycobacteriales</taxon>
        <taxon>Nocardiaceae</taxon>
        <taxon>Rhodococcus</taxon>
    </lineage>
</organism>
<proteinExistence type="inferred from homology"/>
<dbReference type="PANTHER" id="PTHR33692:SF1">
    <property type="entry name" value="RIBOSOME MATURATION FACTOR RIMM"/>
    <property type="match status" value="1"/>
</dbReference>
<evidence type="ECO:0000256" key="5">
    <source>
        <dbReference type="HAMAP-Rule" id="MF_00014"/>
    </source>
</evidence>
<dbReference type="RefSeq" id="WP_265383825.1">
    <property type="nucleotide sequence ID" value="NZ_CP110615.1"/>
</dbReference>
<dbReference type="InterPro" id="IPR002676">
    <property type="entry name" value="RimM_N"/>
</dbReference>
<comment type="subunit">
    <text evidence="5">Binds ribosomal protein uS19.</text>
</comment>
<dbReference type="Pfam" id="PF01782">
    <property type="entry name" value="RimM"/>
    <property type="match status" value="1"/>
</dbReference>
<reference evidence="8" key="1">
    <citation type="submission" date="2022-10" db="EMBL/GenBank/DDBJ databases">
        <title>Rhodococcus sp.75.</title>
        <authorList>
            <person name="Sun M."/>
        </authorList>
    </citation>
    <scope>NUCLEOTIDE SEQUENCE</scope>
    <source>
        <strain evidence="8">75</strain>
    </source>
</reference>
<dbReference type="Gene3D" id="2.30.30.240">
    <property type="entry name" value="PRC-barrel domain"/>
    <property type="match status" value="1"/>
</dbReference>
<evidence type="ECO:0000313" key="8">
    <source>
        <dbReference type="EMBL" id="UZJ25721.1"/>
    </source>
</evidence>
<gene>
    <name evidence="5 8" type="primary">rimM</name>
    <name evidence="8" type="ORF">RHODO2019_04515</name>
</gene>
<dbReference type="InterPro" id="IPR036976">
    <property type="entry name" value="RimM_N_sf"/>
</dbReference>
<accession>A0ABY6P366</accession>
<comment type="similarity">
    <text evidence="5">Belongs to the RimM family.</text>
</comment>
<evidence type="ECO:0000259" key="6">
    <source>
        <dbReference type="Pfam" id="PF01782"/>
    </source>
</evidence>
<dbReference type="Gene3D" id="2.40.30.60">
    <property type="entry name" value="RimM"/>
    <property type="match status" value="1"/>
</dbReference>
<dbReference type="EMBL" id="CP110615">
    <property type="protein sequence ID" value="UZJ25721.1"/>
    <property type="molecule type" value="Genomic_DNA"/>
</dbReference>
<dbReference type="InterPro" id="IPR011961">
    <property type="entry name" value="RimM"/>
</dbReference>
<dbReference type="HAMAP" id="MF_00014">
    <property type="entry name" value="Ribosome_mat_RimM"/>
    <property type="match status" value="1"/>
</dbReference>
<evidence type="ECO:0000256" key="3">
    <source>
        <dbReference type="ARBA" id="ARBA00022552"/>
    </source>
</evidence>
<dbReference type="InterPro" id="IPR011033">
    <property type="entry name" value="PRC_barrel-like_sf"/>
</dbReference>
<dbReference type="InterPro" id="IPR056792">
    <property type="entry name" value="PRC_RimM"/>
</dbReference>
<evidence type="ECO:0000256" key="2">
    <source>
        <dbReference type="ARBA" id="ARBA00022517"/>
    </source>
</evidence>
<dbReference type="SUPFAM" id="SSF50447">
    <property type="entry name" value="Translation proteins"/>
    <property type="match status" value="1"/>
</dbReference>
<keyword evidence="1 5" id="KW-0963">Cytoplasm</keyword>
<comment type="subcellular location">
    <subcellularLocation>
        <location evidence="5">Cytoplasm</location>
    </subcellularLocation>
</comment>
<dbReference type="NCBIfam" id="TIGR02273">
    <property type="entry name" value="16S_RimM"/>
    <property type="match status" value="1"/>
</dbReference>
<dbReference type="Pfam" id="PF24986">
    <property type="entry name" value="PRC_RimM"/>
    <property type="match status" value="1"/>
</dbReference>
<keyword evidence="2 5" id="KW-0690">Ribosome biogenesis</keyword>
<feature type="domain" description="RimM N-terminal" evidence="6">
    <location>
        <begin position="5"/>
        <end position="88"/>
    </location>
</feature>
<dbReference type="SUPFAM" id="SSF50346">
    <property type="entry name" value="PRC-barrel domain"/>
    <property type="match status" value="1"/>
</dbReference>
<feature type="domain" description="Ribosome maturation factor RimM PRC barrel" evidence="7">
    <location>
        <begin position="102"/>
        <end position="171"/>
    </location>
</feature>
<dbReference type="Proteomes" id="UP001164965">
    <property type="component" value="Chromosome"/>
</dbReference>
<keyword evidence="9" id="KW-1185">Reference proteome</keyword>
<evidence type="ECO:0000256" key="1">
    <source>
        <dbReference type="ARBA" id="ARBA00022490"/>
    </source>
</evidence>
<protein>
    <recommendedName>
        <fullName evidence="5">Ribosome maturation factor RimM</fullName>
    </recommendedName>
</protein>
<name>A0ABY6P366_9NOCA</name>
<evidence type="ECO:0000259" key="7">
    <source>
        <dbReference type="Pfam" id="PF24986"/>
    </source>
</evidence>
<keyword evidence="3 5" id="KW-0698">rRNA processing</keyword>
<comment type="domain">
    <text evidence="5">The PRC barrel domain binds ribosomal protein uS19.</text>
</comment>